<comment type="caution">
    <text evidence="1">The sequence shown here is derived from an EMBL/GenBank/DDBJ whole genome shotgun (WGS) entry which is preliminary data.</text>
</comment>
<feature type="non-terminal residue" evidence="1">
    <location>
        <position position="367"/>
    </location>
</feature>
<gene>
    <name evidence="1" type="ORF">PGLA2088_LOCUS40743</name>
</gene>
<accession>A0A813L169</accession>
<sequence>LASCLAVLAEAAREHAERPELLHEVADRVAFRIRATEDIFRFLPSKAGLPFGGGTLWGLICESPPLVAGVLIRRLFVERVGEDFPLTEVQTDQVMWSLGEQSRNVGLLELVSRCPSARSLYGQRGMLGHAIQALELTRGFVLQAPASRTETDRAFMSTTAGVYGMCDGDANFFREPDFFRSILEVLLCRDCQAWPAAALRKTDDFGEAIRRASLLTLEIGGRLTAFPAVIARAYAFLSSVVYQAFIPASAGNTSAGEGLWIIVDVLAASEVGNFAEAVLEVGRKNRLHSPSDVLEAREELFARRRPDGDGGRLGRGRGHAPDAARLAVCHVLLLLLRLCKLSQHLGGQPESFRHRALASLSASCRPC</sequence>
<dbReference type="Proteomes" id="UP000626109">
    <property type="component" value="Unassembled WGS sequence"/>
</dbReference>
<protein>
    <submittedName>
        <fullName evidence="1">Uncharacterized protein</fullName>
    </submittedName>
</protein>
<proteinExistence type="predicted"/>
<dbReference type="EMBL" id="CAJNNW010033577">
    <property type="protein sequence ID" value="CAE8719566.1"/>
    <property type="molecule type" value="Genomic_DNA"/>
</dbReference>
<evidence type="ECO:0000313" key="1">
    <source>
        <dbReference type="EMBL" id="CAE8719566.1"/>
    </source>
</evidence>
<organism evidence="1 2">
    <name type="scientific">Polarella glacialis</name>
    <name type="common">Dinoflagellate</name>
    <dbReference type="NCBI Taxonomy" id="89957"/>
    <lineage>
        <taxon>Eukaryota</taxon>
        <taxon>Sar</taxon>
        <taxon>Alveolata</taxon>
        <taxon>Dinophyceae</taxon>
        <taxon>Suessiales</taxon>
        <taxon>Suessiaceae</taxon>
        <taxon>Polarella</taxon>
    </lineage>
</organism>
<dbReference type="AlphaFoldDB" id="A0A813L169"/>
<name>A0A813L169_POLGL</name>
<evidence type="ECO:0000313" key="2">
    <source>
        <dbReference type="Proteomes" id="UP000626109"/>
    </source>
</evidence>
<feature type="non-terminal residue" evidence="1">
    <location>
        <position position="1"/>
    </location>
</feature>
<reference evidence="1" key="1">
    <citation type="submission" date="2021-02" db="EMBL/GenBank/DDBJ databases">
        <authorList>
            <person name="Dougan E. K."/>
            <person name="Rhodes N."/>
            <person name="Thang M."/>
            <person name="Chan C."/>
        </authorList>
    </citation>
    <scope>NUCLEOTIDE SEQUENCE</scope>
</reference>